<reference evidence="2" key="1">
    <citation type="submission" date="2016-06" db="EMBL/GenBank/DDBJ databases">
        <authorList>
            <person name="Zhan P."/>
        </authorList>
    </citation>
    <scope>NUCLEOTIDE SEQUENCE [LARGE SCALE GENOMIC DNA]</scope>
    <source>
        <strain evidence="2">T28</strain>
    </source>
</reference>
<sequence length="201" mass="24033">MKEVLRKHLGSILLVVAVITVIHWNESSKEKRINENKAFSYAKILSVKKGKRSRVSYKFLHNDKWIYETDSWNGKAEKNEFYKVIYDRNNPEYSDILLTRKSINPLDLIEKGKKIKGKIERIAYPSNTYLDLYISYNFLGERYEFRTRKHKDSIDCIVVSKCEGSEIDLRISDYQPELNNLFFESYDRIKIREKINRKYNK</sequence>
<dbReference type="EMBL" id="LZFP01000001">
    <property type="protein sequence ID" value="OBR41944.1"/>
    <property type="molecule type" value="Genomic_DNA"/>
</dbReference>
<dbReference type="AlphaFoldDB" id="A0A1B7ZEI8"/>
<comment type="caution">
    <text evidence="1">The sequence shown here is derived from an EMBL/GenBank/DDBJ whole genome shotgun (WGS) entry which is preliminary data.</text>
</comment>
<gene>
    <name evidence="1" type="ORF">A9200_00710</name>
</gene>
<evidence type="ECO:0000313" key="1">
    <source>
        <dbReference type="EMBL" id="OBR41944.1"/>
    </source>
</evidence>
<dbReference type="Proteomes" id="UP000092164">
    <property type="component" value="Unassembled WGS sequence"/>
</dbReference>
<dbReference type="STRING" id="1836467.BTR34_09075"/>
<protein>
    <submittedName>
        <fullName evidence="1">Uncharacterized protein</fullName>
    </submittedName>
</protein>
<proteinExistence type="predicted"/>
<keyword evidence="2" id="KW-1185">Reference proteome</keyword>
<name>A0A1B7ZEI8_9FLAO</name>
<organism evidence="1 2">
    <name type="scientific">Maribacter hydrothermalis</name>
    <dbReference type="NCBI Taxonomy" id="1836467"/>
    <lineage>
        <taxon>Bacteria</taxon>
        <taxon>Pseudomonadati</taxon>
        <taxon>Bacteroidota</taxon>
        <taxon>Flavobacteriia</taxon>
        <taxon>Flavobacteriales</taxon>
        <taxon>Flavobacteriaceae</taxon>
        <taxon>Maribacter</taxon>
    </lineage>
</organism>
<dbReference type="KEGG" id="mart:BTR34_09075"/>
<dbReference type="OrthoDB" id="1445086at2"/>
<evidence type="ECO:0000313" key="2">
    <source>
        <dbReference type="Proteomes" id="UP000092164"/>
    </source>
</evidence>
<accession>A0A1B7ZEI8</accession>
<dbReference type="RefSeq" id="WP_068480432.1">
    <property type="nucleotide sequence ID" value="NZ_CP018760.1"/>
</dbReference>